<evidence type="ECO:0000259" key="4">
    <source>
        <dbReference type="PROSITE" id="PS50042"/>
    </source>
</evidence>
<dbReference type="SMART" id="SM00100">
    <property type="entry name" value="cNMP"/>
    <property type="match status" value="1"/>
</dbReference>
<dbReference type="STRING" id="650891.SAMN05216203_1240"/>
<dbReference type="PANTHER" id="PTHR24567">
    <property type="entry name" value="CRP FAMILY TRANSCRIPTIONAL REGULATORY PROTEIN"/>
    <property type="match status" value="1"/>
</dbReference>
<keyword evidence="2" id="KW-0238">DNA-binding</keyword>
<dbReference type="SUPFAM" id="SSF51206">
    <property type="entry name" value="cAMP-binding domain-like"/>
    <property type="match status" value="1"/>
</dbReference>
<dbReference type="InterPro" id="IPR012318">
    <property type="entry name" value="HTH_CRP"/>
</dbReference>
<dbReference type="PROSITE" id="PS51063">
    <property type="entry name" value="HTH_CRP_2"/>
    <property type="match status" value="1"/>
</dbReference>
<dbReference type="PANTHER" id="PTHR24567:SF75">
    <property type="entry name" value="FUMARATE AND NITRATE REDUCTION REGULATORY PROTEIN"/>
    <property type="match status" value="1"/>
</dbReference>
<dbReference type="CDD" id="cd00038">
    <property type="entry name" value="CAP_ED"/>
    <property type="match status" value="1"/>
</dbReference>
<dbReference type="Pfam" id="PF13545">
    <property type="entry name" value="HTH_Crp_2"/>
    <property type="match status" value="1"/>
</dbReference>
<keyword evidence="1" id="KW-0805">Transcription regulation</keyword>
<gene>
    <name evidence="6" type="ORF">SAMN05216203_1240</name>
</gene>
<evidence type="ECO:0000256" key="1">
    <source>
        <dbReference type="ARBA" id="ARBA00023015"/>
    </source>
</evidence>
<dbReference type="AlphaFoldDB" id="A0A1I6HH91"/>
<dbReference type="InterPro" id="IPR036388">
    <property type="entry name" value="WH-like_DNA-bd_sf"/>
</dbReference>
<dbReference type="RefSeq" id="WP_092009837.1">
    <property type="nucleotide sequence ID" value="NZ_FOYW01000001.1"/>
</dbReference>
<keyword evidence="7" id="KW-1185">Reference proteome</keyword>
<proteinExistence type="predicted"/>
<name>A0A1I6HH91_9GAMM</name>
<dbReference type="InterPro" id="IPR050397">
    <property type="entry name" value="Env_Response_Regulators"/>
</dbReference>
<keyword evidence="3" id="KW-0804">Transcription</keyword>
<feature type="domain" description="HTH crp-type" evidence="5">
    <location>
        <begin position="150"/>
        <end position="224"/>
    </location>
</feature>
<dbReference type="InterPro" id="IPR036390">
    <property type="entry name" value="WH_DNA-bd_sf"/>
</dbReference>
<dbReference type="OrthoDB" id="9126850at2"/>
<dbReference type="Proteomes" id="UP000198644">
    <property type="component" value="Unassembled WGS sequence"/>
</dbReference>
<organism evidence="6 7">
    <name type="scientific">Marinobacter daqiaonensis</name>
    <dbReference type="NCBI Taxonomy" id="650891"/>
    <lineage>
        <taxon>Bacteria</taxon>
        <taxon>Pseudomonadati</taxon>
        <taxon>Pseudomonadota</taxon>
        <taxon>Gammaproteobacteria</taxon>
        <taxon>Pseudomonadales</taxon>
        <taxon>Marinobacteraceae</taxon>
        <taxon>Marinobacter</taxon>
    </lineage>
</organism>
<dbReference type="GO" id="GO:0003700">
    <property type="term" value="F:DNA-binding transcription factor activity"/>
    <property type="evidence" value="ECO:0007669"/>
    <property type="project" value="TreeGrafter"/>
</dbReference>
<evidence type="ECO:0000256" key="3">
    <source>
        <dbReference type="ARBA" id="ARBA00023163"/>
    </source>
</evidence>
<dbReference type="SMART" id="SM00419">
    <property type="entry name" value="HTH_CRP"/>
    <property type="match status" value="1"/>
</dbReference>
<dbReference type="SUPFAM" id="SSF46785">
    <property type="entry name" value="Winged helix' DNA-binding domain"/>
    <property type="match status" value="1"/>
</dbReference>
<dbReference type="InterPro" id="IPR018490">
    <property type="entry name" value="cNMP-bd_dom_sf"/>
</dbReference>
<accession>A0A1I6HH91</accession>
<evidence type="ECO:0000313" key="7">
    <source>
        <dbReference type="Proteomes" id="UP000198644"/>
    </source>
</evidence>
<sequence>MTNNSDESCIVRHIKSYGEIDQKDEGLLLSLEDGPCEWSKNAILWNQGEESDCFYTLKKGWVCAFRDLEDGSRQVLDIYVPGDIVGLREFAFQKRITSVVVLREAELCAFPKSHLAEIFSRSRTLSSIFFMITARDQAVLLERLVNLGRRSAREKLAHFLAEISHRLQRTNAQVESHLSLPLSQGVLADALGLSAVHVSRTFREFRLEGLVSTDNAHVKLLDIKGLEAVAGFDDFYLESTAGLLTGPDRQTDRQTAC</sequence>
<dbReference type="Gene3D" id="1.10.10.10">
    <property type="entry name" value="Winged helix-like DNA-binding domain superfamily/Winged helix DNA-binding domain"/>
    <property type="match status" value="1"/>
</dbReference>
<dbReference type="Gene3D" id="2.60.120.10">
    <property type="entry name" value="Jelly Rolls"/>
    <property type="match status" value="1"/>
</dbReference>
<dbReference type="EMBL" id="FOYW01000001">
    <property type="protein sequence ID" value="SFR53809.1"/>
    <property type="molecule type" value="Genomic_DNA"/>
</dbReference>
<evidence type="ECO:0000259" key="5">
    <source>
        <dbReference type="PROSITE" id="PS51063"/>
    </source>
</evidence>
<dbReference type="InterPro" id="IPR014710">
    <property type="entry name" value="RmlC-like_jellyroll"/>
</dbReference>
<dbReference type="GO" id="GO:0003677">
    <property type="term" value="F:DNA binding"/>
    <property type="evidence" value="ECO:0007669"/>
    <property type="project" value="UniProtKB-KW"/>
</dbReference>
<evidence type="ECO:0000313" key="6">
    <source>
        <dbReference type="EMBL" id="SFR53809.1"/>
    </source>
</evidence>
<reference evidence="6 7" key="1">
    <citation type="submission" date="2016-10" db="EMBL/GenBank/DDBJ databases">
        <authorList>
            <person name="de Groot N.N."/>
        </authorList>
    </citation>
    <scope>NUCLEOTIDE SEQUENCE [LARGE SCALE GENOMIC DNA]</scope>
    <source>
        <strain evidence="6 7">CGMCC 1.9167</strain>
    </source>
</reference>
<dbReference type="GO" id="GO:0005829">
    <property type="term" value="C:cytosol"/>
    <property type="evidence" value="ECO:0007669"/>
    <property type="project" value="TreeGrafter"/>
</dbReference>
<feature type="domain" description="Cyclic nucleotide-binding" evidence="4">
    <location>
        <begin position="47"/>
        <end position="86"/>
    </location>
</feature>
<dbReference type="PROSITE" id="PS50042">
    <property type="entry name" value="CNMP_BINDING_3"/>
    <property type="match status" value="1"/>
</dbReference>
<evidence type="ECO:0000256" key="2">
    <source>
        <dbReference type="ARBA" id="ARBA00023125"/>
    </source>
</evidence>
<dbReference type="Pfam" id="PF00027">
    <property type="entry name" value="cNMP_binding"/>
    <property type="match status" value="1"/>
</dbReference>
<protein>
    <submittedName>
        <fullName evidence="6">Transcriptional regulator, Crp/Fnr family</fullName>
    </submittedName>
</protein>
<dbReference type="InterPro" id="IPR000595">
    <property type="entry name" value="cNMP-bd_dom"/>
</dbReference>